<dbReference type="InterPro" id="IPR001117">
    <property type="entry name" value="Cu-oxidase_2nd"/>
</dbReference>
<feature type="domain" description="Plastocyanin-like" evidence="5">
    <location>
        <begin position="94"/>
        <end position="208"/>
    </location>
</feature>
<feature type="domain" description="Plastocyanin-like" evidence="4">
    <location>
        <begin position="218"/>
        <end position="288"/>
    </location>
</feature>
<evidence type="ECO:0000256" key="1">
    <source>
        <dbReference type="ARBA" id="ARBA00010609"/>
    </source>
</evidence>
<keyword evidence="7" id="KW-1185">Reference proteome</keyword>
<organism evidence="6 7">
    <name type="scientific">Neodothiora populina</name>
    <dbReference type="NCBI Taxonomy" id="2781224"/>
    <lineage>
        <taxon>Eukaryota</taxon>
        <taxon>Fungi</taxon>
        <taxon>Dikarya</taxon>
        <taxon>Ascomycota</taxon>
        <taxon>Pezizomycotina</taxon>
        <taxon>Dothideomycetes</taxon>
        <taxon>Dothideomycetidae</taxon>
        <taxon>Dothideales</taxon>
        <taxon>Dothioraceae</taxon>
        <taxon>Neodothiora</taxon>
    </lineage>
</organism>
<keyword evidence="3" id="KW-0732">Signal</keyword>
<name>A0ABR3PL02_9PEZI</name>
<dbReference type="CDD" id="cd13854">
    <property type="entry name" value="CuRO_1_MaLCC_like"/>
    <property type="match status" value="1"/>
</dbReference>
<dbReference type="RefSeq" id="XP_069202713.1">
    <property type="nucleotide sequence ID" value="XM_069348601.1"/>
</dbReference>
<gene>
    <name evidence="6" type="ORF">AAFC00_005140</name>
</gene>
<evidence type="ECO:0008006" key="8">
    <source>
        <dbReference type="Google" id="ProtNLM"/>
    </source>
</evidence>
<reference evidence="6 7" key="1">
    <citation type="submission" date="2024-07" db="EMBL/GenBank/DDBJ databases">
        <title>Draft sequence of the Neodothiora populina.</title>
        <authorList>
            <person name="Drown D.D."/>
            <person name="Schuette U.S."/>
            <person name="Buechlein A.B."/>
            <person name="Rusch D.R."/>
            <person name="Winton L.W."/>
            <person name="Adams G.A."/>
        </authorList>
    </citation>
    <scope>NUCLEOTIDE SEQUENCE [LARGE SCALE GENOMIC DNA]</scope>
    <source>
        <strain evidence="6 7">CPC 39397</strain>
    </source>
</reference>
<feature type="chain" id="PRO_5046540014" description="Laccase" evidence="3">
    <location>
        <begin position="19"/>
        <end position="289"/>
    </location>
</feature>
<dbReference type="Proteomes" id="UP001562354">
    <property type="component" value="Unassembled WGS sequence"/>
</dbReference>
<evidence type="ECO:0000259" key="5">
    <source>
        <dbReference type="Pfam" id="PF07732"/>
    </source>
</evidence>
<dbReference type="PANTHER" id="PTHR11709:SF145">
    <property type="entry name" value="LCC1"/>
    <property type="match status" value="1"/>
</dbReference>
<evidence type="ECO:0000256" key="2">
    <source>
        <dbReference type="ARBA" id="ARBA00023008"/>
    </source>
</evidence>
<proteinExistence type="inferred from homology"/>
<dbReference type="Gene3D" id="2.60.40.420">
    <property type="entry name" value="Cupredoxins - blue copper proteins"/>
    <property type="match status" value="2"/>
</dbReference>
<sequence length="289" mass="31712">MAPIYLNLLAGILGTISSAVHNFPDLTSISGHSHSDIGSNLSNLGTELAAHLPPFLTDNPFSGGFPWGKKSSRNTNYHTDYPRTGIVRTYDWTVTKQDIAPDGVNVTGLLVNGQFPGPMIEANWGDTIRVTLHNELDEGTALHWHGFLQKGTQSFDGVPGISLCPIAPGKSFTYTFTAELYGTSWWHSHYSSQYASGMSGPIVIYGPQNAKYDIDLSPISGTDWYHTYYMDLVEGLSQPIPNTRIPYSQNVLINGKNNYDCSKTELGCIEDAGLATFNLTSGKKHHLRR</sequence>
<keyword evidence="2" id="KW-0186">Copper</keyword>
<evidence type="ECO:0000259" key="4">
    <source>
        <dbReference type="Pfam" id="PF00394"/>
    </source>
</evidence>
<evidence type="ECO:0000256" key="3">
    <source>
        <dbReference type="SAM" id="SignalP"/>
    </source>
</evidence>
<feature type="signal peptide" evidence="3">
    <location>
        <begin position="1"/>
        <end position="18"/>
    </location>
</feature>
<dbReference type="PANTHER" id="PTHR11709">
    <property type="entry name" value="MULTI-COPPER OXIDASE"/>
    <property type="match status" value="1"/>
</dbReference>
<dbReference type="Pfam" id="PF00394">
    <property type="entry name" value="Cu-oxidase"/>
    <property type="match status" value="1"/>
</dbReference>
<comment type="caution">
    <text evidence="6">The sequence shown here is derived from an EMBL/GenBank/DDBJ whole genome shotgun (WGS) entry which is preliminary data.</text>
</comment>
<dbReference type="Pfam" id="PF07732">
    <property type="entry name" value="Cu-oxidase_3"/>
    <property type="match status" value="1"/>
</dbReference>
<dbReference type="SUPFAM" id="SSF49503">
    <property type="entry name" value="Cupredoxins"/>
    <property type="match status" value="2"/>
</dbReference>
<dbReference type="GeneID" id="95978839"/>
<dbReference type="InterPro" id="IPR045087">
    <property type="entry name" value="Cu-oxidase_fam"/>
</dbReference>
<comment type="similarity">
    <text evidence="1">Belongs to the multicopper oxidase family.</text>
</comment>
<evidence type="ECO:0000313" key="6">
    <source>
        <dbReference type="EMBL" id="KAL1306441.1"/>
    </source>
</evidence>
<dbReference type="EMBL" id="JBFMKM010000004">
    <property type="protein sequence ID" value="KAL1306441.1"/>
    <property type="molecule type" value="Genomic_DNA"/>
</dbReference>
<evidence type="ECO:0000313" key="7">
    <source>
        <dbReference type="Proteomes" id="UP001562354"/>
    </source>
</evidence>
<dbReference type="InterPro" id="IPR011707">
    <property type="entry name" value="Cu-oxidase-like_N"/>
</dbReference>
<accession>A0ABR3PL02</accession>
<protein>
    <recommendedName>
        <fullName evidence="8">Laccase</fullName>
    </recommendedName>
</protein>
<dbReference type="InterPro" id="IPR008972">
    <property type="entry name" value="Cupredoxin"/>
</dbReference>